<feature type="transmembrane region" description="Helical" evidence="1">
    <location>
        <begin position="64"/>
        <end position="83"/>
    </location>
</feature>
<dbReference type="RefSeq" id="WP_019597844.1">
    <property type="nucleotide sequence ID" value="NZ_FNQC01000007.1"/>
</dbReference>
<keyword evidence="1" id="KW-0472">Membrane</keyword>
<proteinExistence type="predicted"/>
<keyword evidence="1" id="KW-1133">Transmembrane helix</keyword>
<name>A0A1H3R5X2_9BACT</name>
<keyword evidence="1" id="KW-0812">Transmembrane</keyword>
<protein>
    <recommendedName>
        <fullName evidence="4">SLATT domain-containing protein</fullName>
    </recommendedName>
</protein>
<accession>A0A1H3R5X2</accession>
<evidence type="ECO:0000256" key="1">
    <source>
        <dbReference type="SAM" id="Phobius"/>
    </source>
</evidence>
<dbReference type="EMBL" id="FNQC01000007">
    <property type="protein sequence ID" value="SDZ21174.1"/>
    <property type="molecule type" value="Genomic_DNA"/>
</dbReference>
<organism evidence="2 3">
    <name type="scientific">Rhodonellum ikkaensis</name>
    <dbReference type="NCBI Taxonomy" id="336829"/>
    <lineage>
        <taxon>Bacteria</taxon>
        <taxon>Pseudomonadati</taxon>
        <taxon>Bacteroidota</taxon>
        <taxon>Cytophagia</taxon>
        <taxon>Cytophagales</taxon>
        <taxon>Cytophagaceae</taxon>
        <taxon>Rhodonellum</taxon>
    </lineage>
</organism>
<dbReference type="Proteomes" id="UP000199663">
    <property type="component" value="Unassembled WGS sequence"/>
</dbReference>
<reference evidence="2 3" key="1">
    <citation type="submission" date="2016-10" db="EMBL/GenBank/DDBJ databases">
        <authorList>
            <person name="Varghese N."/>
            <person name="Submissions S."/>
        </authorList>
    </citation>
    <scope>NUCLEOTIDE SEQUENCE [LARGE SCALE GENOMIC DNA]</scope>
    <source>
        <strain evidence="2 3">DSM 17997</strain>
    </source>
</reference>
<evidence type="ECO:0008006" key="4">
    <source>
        <dbReference type="Google" id="ProtNLM"/>
    </source>
</evidence>
<feature type="transmembrane region" description="Helical" evidence="1">
    <location>
        <begin position="36"/>
        <end position="58"/>
    </location>
</feature>
<keyword evidence="3" id="KW-1185">Reference proteome</keyword>
<comment type="caution">
    <text evidence="2">The sequence shown here is derived from an EMBL/GenBank/DDBJ whole genome shotgun (WGS) entry which is preliminary data.</text>
</comment>
<sequence length="165" mass="19378">MNQKELMLLDWMRKIHQLEYAHCFQSLYFSRIEKTIGVSAFILSTAVAFTYRFPFIGYPCVKEYILPFILFLVAILTGYQSFIKPGEKAETHRKLGIEYEKIRHEIETILTGKMDDPKLDSHIAGVKNKWDALNTIYVSQRHYDNAKAKVKSFNKYPKELDFIKT</sequence>
<evidence type="ECO:0000313" key="2">
    <source>
        <dbReference type="EMBL" id="SDZ21174.1"/>
    </source>
</evidence>
<dbReference type="NCBIfam" id="NF033632">
    <property type="entry name" value="SLATT_4"/>
    <property type="match status" value="1"/>
</dbReference>
<gene>
    <name evidence="2" type="ORF">SAMN05444412_107220</name>
</gene>
<evidence type="ECO:0000313" key="3">
    <source>
        <dbReference type="Proteomes" id="UP000199663"/>
    </source>
</evidence>